<proteinExistence type="predicted"/>
<feature type="compositionally biased region" description="Acidic residues" evidence="1">
    <location>
        <begin position="85"/>
        <end position="98"/>
    </location>
</feature>
<dbReference type="RefSeq" id="WP_097052847.1">
    <property type="nucleotide sequence ID" value="NZ_OBMM01000005.1"/>
</dbReference>
<evidence type="ECO:0000256" key="1">
    <source>
        <dbReference type="SAM" id="MobiDB-lite"/>
    </source>
</evidence>
<name>A0A285TT34_9PROT</name>
<feature type="region of interest" description="Disordered" evidence="1">
    <location>
        <begin position="168"/>
        <end position="224"/>
    </location>
</feature>
<feature type="compositionally biased region" description="Polar residues" evidence="1">
    <location>
        <begin position="168"/>
        <end position="183"/>
    </location>
</feature>
<sequence>MNKNNPEELTDFDPSAFLPDNGEDAVLDDLLHQDDFPDEPPADMGNFGGGSPESGRDEDFGDIEPDVGHGAAGTYEAGDFGGVDFGEDAEPDEGEEAYNPEHDEYHEQELDSQAANQEEAEVAPTESGNSALIKKYAFPAACTAVAVIVGGVALNFLSPVLFGSSGGSQQSAPVQFAAPNTGSPAPVLPGAPTLNAPTAAPSLPPATAPALPAPSLPSLPSAQPVANPNVSANAPAFEQAENVAPGLSSFQPAAPETATYDNALAAQNAALVSSITSLVGQLQTLTSKLSTLDGEMKAANVQMAAQLNAAISRLNAVEQRMAKFEVPLSGINDRLAALEAVKVAAVAPVVPVAEVKAPEAKTVPEVKPEGIPVPSVKPEVETKATPAAPKVISGYSLRGVSGTAALVQTPGGLVRVYLGRNLVGVGVAEQILRSEDGTWMLQTSAGLIKS</sequence>
<protein>
    <submittedName>
        <fullName evidence="2">Uncharacterized protein</fullName>
    </submittedName>
</protein>
<dbReference type="EMBL" id="OBMM01000005">
    <property type="protein sequence ID" value="SOC27158.1"/>
    <property type="molecule type" value="Genomic_DNA"/>
</dbReference>
<dbReference type="Proteomes" id="UP000219068">
    <property type="component" value="Unassembled WGS sequence"/>
</dbReference>
<dbReference type="AlphaFoldDB" id="A0A285TT34"/>
<evidence type="ECO:0000313" key="2">
    <source>
        <dbReference type="EMBL" id="SOC27158.1"/>
    </source>
</evidence>
<evidence type="ECO:0000313" key="3">
    <source>
        <dbReference type="Proteomes" id="UP000219068"/>
    </source>
</evidence>
<feature type="compositionally biased region" description="Pro residues" evidence="1">
    <location>
        <begin position="202"/>
        <end position="217"/>
    </location>
</feature>
<accession>A0A285TT34</accession>
<feature type="region of interest" description="Disordered" evidence="1">
    <location>
        <begin position="1"/>
        <end position="126"/>
    </location>
</feature>
<gene>
    <name evidence="2" type="ORF">SAMN05428964_105293</name>
</gene>
<feature type="compositionally biased region" description="Basic and acidic residues" evidence="1">
    <location>
        <begin position="99"/>
        <end position="109"/>
    </location>
</feature>
<organism evidence="2 3">
    <name type="scientific">Thalassospira xiamenensis</name>
    <dbReference type="NCBI Taxonomy" id="220697"/>
    <lineage>
        <taxon>Bacteria</taxon>
        <taxon>Pseudomonadati</taxon>
        <taxon>Pseudomonadota</taxon>
        <taxon>Alphaproteobacteria</taxon>
        <taxon>Rhodospirillales</taxon>
        <taxon>Thalassospiraceae</taxon>
        <taxon>Thalassospira</taxon>
    </lineage>
</organism>
<reference evidence="2 3" key="1">
    <citation type="submission" date="2017-08" db="EMBL/GenBank/DDBJ databases">
        <authorList>
            <person name="de Groot N.N."/>
        </authorList>
    </citation>
    <scope>NUCLEOTIDE SEQUENCE [LARGE SCALE GENOMIC DNA]</scope>
    <source>
        <strain evidence="2 3">USBA 78</strain>
    </source>
</reference>
<feature type="compositionally biased region" description="Low complexity" evidence="1">
    <location>
        <begin position="188"/>
        <end position="201"/>
    </location>
</feature>